<dbReference type="OrthoDB" id="4411718at2"/>
<dbReference type="Proteomes" id="UP000244989">
    <property type="component" value="Unassembled WGS sequence"/>
</dbReference>
<evidence type="ECO:0008006" key="3">
    <source>
        <dbReference type="Google" id="ProtNLM"/>
    </source>
</evidence>
<dbReference type="SUPFAM" id="SSF52788">
    <property type="entry name" value="Phosphotyrosine protein phosphatases I"/>
    <property type="match status" value="1"/>
</dbReference>
<dbReference type="KEGG" id="cyz:C3B44_10965"/>
<name>A0A2U1T823_9CORY</name>
<evidence type="ECO:0000313" key="2">
    <source>
        <dbReference type="Proteomes" id="UP000244989"/>
    </source>
</evidence>
<dbReference type="EMBL" id="QEEZ01000005">
    <property type="protein sequence ID" value="PWC02154.1"/>
    <property type="molecule type" value="Genomic_DNA"/>
</dbReference>
<dbReference type="AlphaFoldDB" id="A0A2U1T823"/>
<reference evidence="2" key="1">
    <citation type="submission" date="2018-04" db="EMBL/GenBank/DDBJ databases">
        <authorList>
            <person name="Liu S."/>
            <person name="Wang Z."/>
            <person name="Li J."/>
        </authorList>
    </citation>
    <scope>NUCLEOTIDE SEQUENCE [LARGE SCALE GENOMIC DNA]</scope>
    <source>
        <strain evidence="2">2189</strain>
    </source>
</reference>
<keyword evidence="2" id="KW-1185">Reference proteome</keyword>
<evidence type="ECO:0000313" key="1">
    <source>
        <dbReference type="EMBL" id="PWC02154.1"/>
    </source>
</evidence>
<accession>A0A2U1T823</accession>
<gene>
    <name evidence="1" type="ORF">DF222_03430</name>
</gene>
<dbReference type="RefSeq" id="WP_108432394.1">
    <property type="nucleotide sequence ID" value="NZ_CP026947.1"/>
</dbReference>
<proteinExistence type="predicted"/>
<organism evidence="1 2">
    <name type="scientific">Corynebacterium yudongzhengii</name>
    <dbReference type="NCBI Taxonomy" id="2080740"/>
    <lineage>
        <taxon>Bacteria</taxon>
        <taxon>Bacillati</taxon>
        <taxon>Actinomycetota</taxon>
        <taxon>Actinomycetes</taxon>
        <taxon>Mycobacteriales</taxon>
        <taxon>Corynebacteriaceae</taxon>
        <taxon>Corynebacterium</taxon>
    </lineage>
</organism>
<sequence>MSTMDTDQVLATIRNDLHRHYSHDLDNAEIDRIFDEIVSEHEARATQTRFLPVLVERDAVEKIENIVFTEPLRTAQSRRDVLFVNRDNGTMAEVAAALLEVRVGDRLRAAAAGTHPENSSDEKLLAEARKRELDKNRKRRPTSHRVLDTPEMTIYLNSDETRDMGGRRHLVWDLPSTDGMNEAQIAELVDELDKRINGLIELLDVAPAEPALAS</sequence>
<dbReference type="Gene3D" id="1.10.8.1060">
    <property type="entry name" value="Corynebacterium glutamicum thioredoxin-dependent arsenate reductase, N-terminal domain"/>
    <property type="match status" value="1"/>
</dbReference>
<dbReference type="NCBIfam" id="NF046112">
    <property type="entry name" value="MSMEG_6209_Nter"/>
    <property type="match status" value="1"/>
</dbReference>
<comment type="caution">
    <text evidence="1">The sequence shown here is derived from an EMBL/GenBank/DDBJ whole genome shotgun (WGS) entry which is preliminary data.</text>
</comment>
<protein>
    <recommendedName>
        <fullName evidence="3">Protein tyrosine phosphatase</fullName>
    </recommendedName>
</protein>
<dbReference type="InterPro" id="IPR036196">
    <property type="entry name" value="Ptyr_pPase_sf"/>
</dbReference>
<dbReference type="Gene3D" id="3.40.50.2300">
    <property type="match status" value="1"/>
</dbReference>